<dbReference type="Gene3D" id="1.25.40.10">
    <property type="entry name" value="Tetratricopeptide repeat domain"/>
    <property type="match status" value="1"/>
</dbReference>
<evidence type="ECO:0000313" key="1">
    <source>
        <dbReference type="EMBL" id="KAK4031908.1"/>
    </source>
</evidence>
<reference evidence="2" key="1">
    <citation type="journal article" date="2023" name="Mol. Phylogenet. Evol.">
        <title>Genome-scale phylogeny and comparative genomics of the fungal order Sordariales.</title>
        <authorList>
            <person name="Hensen N."/>
            <person name="Bonometti L."/>
            <person name="Westerberg I."/>
            <person name="Brannstrom I.O."/>
            <person name="Guillou S."/>
            <person name="Cros-Aarteil S."/>
            <person name="Calhoun S."/>
            <person name="Haridas S."/>
            <person name="Kuo A."/>
            <person name="Mondo S."/>
            <person name="Pangilinan J."/>
            <person name="Riley R."/>
            <person name="LaButti K."/>
            <person name="Andreopoulos B."/>
            <person name="Lipzen A."/>
            <person name="Chen C."/>
            <person name="Yan M."/>
            <person name="Daum C."/>
            <person name="Ng V."/>
            <person name="Clum A."/>
            <person name="Steindorff A."/>
            <person name="Ohm R.A."/>
            <person name="Martin F."/>
            <person name="Silar P."/>
            <person name="Natvig D.O."/>
            <person name="Lalanne C."/>
            <person name="Gautier V."/>
            <person name="Ament-Velasquez S.L."/>
            <person name="Kruys A."/>
            <person name="Hutchinson M.I."/>
            <person name="Powell A.J."/>
            <person name="Barry K."/>
            <person name="Miller A.N."/>
            <person name="Grigoriev I.V."/>
            <person name="Debuchy R."/>
            <person name="Gladieux P."/>
            <person name="Hiltunen Thoren M."/>
            <person name="Johannesson H."/>
        </authorList>
    </citation>
    <scope>NUCLEOTIDE SEQUENCE [LARGE SCALE GENOMIC DNA]</scope>
    <source>
        <strain evidence="2">CBS 284.82</strain>
    </source>
</reference>
<comment type="caution">
    <text evidence="1">The sequence shown here is derived from an EMBL/GenBank/DDBJ whole genome shotgun (WGS) entry which is preliminary data.</text>
</comment>
<accession>A0AAN6P528</accession>
<dbReference type="Proteomes" id="UP001303115">
    <property type="component" value="Unassembled WGS sequence"/>
</dbReference>
<name>A0AAN6P528_9PEZI</name>
<dbReference type="InterPro" id="IPR011990">
    <property type="entry name" value="TPR-like_helical_dom_sf"/>
</dbReference>
<sequence>MVDRRRQRGRPRRLLRQVRLLAHDAGDLRRGRRASNSILTTWWISFERIRSERRSAADLLSLMSFFDRQATGRDKCEESDLKGRDDESDDTFEDDIAFGAGDMFEMHGLVQLSTRGWLQACGIEQSFQHKYIELMAKAFPKPYYNNWPICRRLFAYVRAAAEYRPAGGDEEKIWATLLYNGGWYASAEGSYAIAERMLRKSLTCFERSLGQEAEATLECRAIYANVLGIQGRTLETLRSTLGLRHRATISSRNYLTSLYWK</sequence>
<evidence type="ECO:0000313" key="2">
    <source>
        <dbReference type="Proteomes" id="UP001303115"/>
    </source>
</evidence>
<protein>
    <submittedName>
        <fullName evidence="1">Uncharacterized protein</fullName>
    </submittedName>
</protein>
<proteinExistence type="predicted"/>
<keyword evidence="2" id="KW-1185">Reference proteome</keyword>
<dbReference type="EMBL" id="MU854679">
    <property type="protein sequence ID" value="KAK4031908.1"/>
    <property type="molecule type" value="Genomic_DNA"/>
</dbReference>
<gene>
    <name evidence="1" type="ORF">C8A01DRAFT_51165</name>
</gene>
<organism evidence="1 2">
    <name type="scientific">Parachaetomium inaequale</name>
    <dbReference type="NCBI Taxonomy" id="2588326"/>
    <lineage>
        <taxon>Eukaryota</taxon>
        <taxon>Fungi</taxon>
        <taxon>Dikarya</taxon>
        <taxon>Ascomycota</taxon>
        <taxon>Pezizomycotina</taxon>
        <taxon>Sordariomycetes</taxon>
        <taxon>Sordariomycetidae</taxon>
        <taxon>Sordariales</taxon>
        <taxon>Chaetomiaceae</taxon>
        <taxon>Parachaetomium</taxon>
    </lineage>
</organism>
<dbReference type="AlphaFoldDB" id="A0AAN6P528"/>